<evidence type="ECO:0000313" key="1">
    <source>
        <dbReference type="EMBL" id="KAK7282878.1"/>
    </source>
</evidence>
<organism evidence="1 2">
    <name type="scientific">Crotalaria pallida</name>
    <name type="common">Smooth rattlebox</name>
    <name type="synonym">Crotalaria striata</name>
    <dbReference type="NCBI Taxonomy" id="3830"/>
    <lineage>
        <taxon>Eukaryota</taxon>
        <taxon>Viridiplantae</taxon>
        <taxon>Streptophyta</taxon>
        <taxon>Embryophyta</taxon>
        <taxon>Tracheophyta</taxon>
        <taxon>Spermatophyta</taxon>
        <taxon>Magnoliopsida</taxon>
        <taxon>eudicotyledons</taxon>
        <taxon>Gunneridae</taxon>
        <taxon>Pentapetalae</taxon>
        <taxon>rosids</taxon>
        <taxon>fabids</taxon>
        <taxon>Fabales</taxon>
        <taxon>Fabaceae</taxon>
        <taxon>Papilionoideae</taxon>
        <taxon>50 kb inversion clade</taxon>
        <taxon>genistoids sensu lato</taxon>
        <taxon>core genistoids</taxon>
        <taxon>Crotalarieae</taxon>
        <taxon>Crotalaria</taxon>
    </lineage>
</organism>
<gene>
    <name evidence="1" type="ORF">RIF29_11978</name>
</gene>
<protein>
    <submittedName>
        <fullName evidence="1">Uncharacterized protein</fullName>
    </submittedName>
</protein>
<dbReference type="Proteomes" id="UP001372338">
    <property type="component" value="Unassembled WGS sequence"/>
</dbReference>
<proteinExistence type="predicted"/>
<name>A0AAN9IMP5_CROPI</name>
<dbReference type="AlphaFoldDB" id="A0AAN9IMP5"/>
<reference evidence="1 2" key="1">
    <citation type="submission" date="2024-01" db="EMBL/GenBank/DDBJ databases">
        <title>The genomes of 5 underutilized Papilionoideae crops provide insights into root nodulation and disease resistanc.</title>
        <authorList>
            <person name="Yuan L."/>
        </authorList>
    </citation>
    <scope>NUCLEOTIDE SEQUENCE [LARGE SCALE GENOMIC DNA]</scope>
    <source>
        <strain evidence="1">ZHUSHIDOU_FW_LH</strain>
        <tissue evidence="1">Leaf</tissue>
    </source>
</reference>
<comment type="caution">
    <text evidence="1">The sequence shown here is derived from an EMBL/GenBank/DDBJ whole genome shotgun (WGS) entry which is preliminary data.</text>
</comment>
<evidence type="ECO:0000313" key="2">
    <source>
        <dbReference type="Proteomes" id="UP001372338"/>
    </source>
</evidence>
<dbReference type="EMBL" id="JAYWIO010000002">
    <property type="protein sequence ID" value="KAK7282878.1"/>
    <property type="molecule type" value="Genomic_DNA"/>
</dbReference>
<sequence>MEIALASVPRLKSNPHGPILLTSIVFTSSPVCQASSSLCFFPLTVASFIQLSLPSSVPSPSLSVLPSPGSSV</sequence>
<keyword evidence="2" id="KW-1185">Reference proteome</keyword>
<accession>A0AAN9IMP5</accession>